<dbReference type="EMBL" id="JACSDY010000002">
    <property type="protein sequence ID" value="KAF7435564.1"/>
    <property type="molecule type" value="Genomic_DNA"/>
</dbReference>
<keyword evidence="2" id="KW-1185">Reference proteome</keyword>
<organism evidence="1 2">
    <name type="scientific">Vespula pensylvanica</name>
    <name type="common">Western yellow jacket</name>
    <name type="synonym">Wasp</name>
    <dbReference type="NCBI Taxonomy" id="30213"/>
    <lineage>
        <taxon>Eukaryota</taxon>
        <taxon>Metazoa</taxon>
        <taxon>Ecdysozoa</taxon>
        <taxon>Arthropoda</taxon>
        <taxon>Hexapoda</taxon>
        <taxon>Insecta</taxon>
        <taxon>Pterygota</taxon>
        <taxon>Neoptera</taxon>
        <taxon>Endopterygota</taxon>
        <taxon>Hymenoptera</taxon>
        <taxon>Apocrita</taxon>
        <taxon>Aculeata</taxon>
        <taxon>Vespoidea</taxon>
        <taxon>Vespidae</taxon>
        <taxon>Vespinae</taxon>
        <taxon>Vespula</taxon>
    </lineage>
</organism>
<proteinExistence type="predicted"/>
<protein>
    <submittedName>
        <fullName evidence="1">Uncharacterized protein</fullName>
    </submittedName>
</protein>
<evidence type="ECO:0000313" key="1">
    <source>
        <dbReference type="EMBL" id="KAF7435564.1"/>
    </source>
</evidence>
<reference evidence="1" key="1">
    <citation type="journal article" date="2020" name="G3 (Bethesda)">
        <title>High-Quality Assemblies for Three Invasive Social Wasps from the &lt;i&gt;Vespula&lt;/i&gt; Genus.</title>
        <authorList>
            <person name="Harrop T.W.R."/>
            <person name="Guhlin J."/>
            <person name="McLaughlin G.M."/>
            <person name="Permina E."/>
            <person name="Stockwell P."/>
            <person name="Gilligan J."/>
            <person name="Le Lec M.F."/>
            <person name="Gruber M.A.M."/>
            <person name="Quinn O."/>
            <person name="Lovegrove M."/>
            <person name="Duncan E.J."/>
            <person name="Remnant E.J."/>
            <person name="Van Eeckhoven J."/>
            <person name="Graham B."/>
            <person name="Knapp R.A."/>
            <person name="Langford K.W."/>
            <person name="Kronenberg Z."/>
            <person name="Press M.O."/>
            <person name="Eacker S.M."/>
            <person name="Wilson-Rankin E.E."/>
            <person name="Purcell J."/>
            <person name="Lester P.J."/>
            <person name="Dearden P.K."/>
        </authorList>
    </citation>
    <scope>NUCLEOTIDE SEQUENCE</scope>
    <source>
        <strain evidence="1">Volc-1</strain>
    </source>
</reference>
<sequence>MPLKRCQKRSFKLFTVKMLNPRMSQSRPFVSMYTVDRSVGRSVGSLVGWLVVVQRKEEADDLLSLTHL</sequence>
<dbReference type="AlphaFoldDB" id="A0A834UEZ8"/>
<comment type="caution">
    <text evidence="1">The sequence shown here is derived from an EMBL/GenBank/DDBJ whole genome shotgun (WGS) entry which is preliminary data.</text>
</comment>
<accession>A0A834UEZ8</accession>
<gene>
    <name evidence="1" type="ORF">H0235_003755</name>
</gene>
<name>A0A834UEZ8_VESPE</name>
<dbReference type="Proteomes" id="UP000600918">
    <property type="component" value="Unassembled WGS sequence"/>
</dbReference>
<evidence type="ECO:0000313" key="2">
    <source>
        <dbReference type="Proteomes" id="UP000600918"/>
    </source>
</evidence>